<dbReference type="PIRSF" id="PIRSF004848">
    <property type="entry name" value="YBL036c_PLPDEIII"/>
    <property type="match status" value="1"/>
</dbReference>
<evidence type="ECO:0000256" key="4">
    <source>
        <dbReference type="RuleBase" id="RU004514"/>
    </source>
</evidence>
<keyword evidence="1 2" id="KW-0663">Pyridoxal phosphate</keyword>
<dbReference type="GO" id="GO:0030170">
    <property type="term" value="F:pyridoxal phosphate binding"/>
    <property type="evidence" value="ECO:0007669"/>
    <property type="project" value="UniProtKB-UniRule"/>
</dbReference>
<dbReference type="InterPro" id="IPR029066">
    <property type="entry name" value="PLP-binding_barrel"/>
</dbReference>
<evidence type="ECO:0000259" key="5">
    <source>
        <dbReference type="Pfam" id="PF01168"/>
    </source>
</evidence>
<comment type="function">
    <text evidence="2">Pyridoxal 5'-phosphate (PLP)-binding protein, which is involved in PLP homeostasis.</text>
</comment>
<comment type="caution">
    <text evidence="6">The sequence shown here is derived from an EMBL/GenBank/DDBJ whole genome shotgun (WGS) entry which is preliminary data.</text>
</comment>
<comment type="cofactor">
    <cofactor evidence="3">
        <name>pyridoxal 5'-phosphate</name>
        <dbReference type="ChEBI" id="CHEBI:597326"/>
    </cofactor>
</comment>
<dbReference type="FunFam" id="3.20.20.10:FF:000018">
    <property type="entry name" value="Pyridoxal phosphate homeostasis protein"/>
    <property type="match status" value="1"/>
</dbReference>
<dbReference type="InterPro" id="IPR011078">
    <property type="entry name" value="PyrdxlP_homeostasis"/>
</dbReference>
<dbReference type="RefSeq" id="WP_126754440.1">
    <property type="nucleotide sequence ID" value="NZ_PIPY01000006.1"/>
</dbReference>
<dbReference type="PANTHER" id="PTHR10146:SF14">
    <property type="entry name" value="PYRIDOXAL PHOSPHATE HOMEOSTASIS PROTEIN"/>
    <property type="match status" value="1"/>
</dbReference>
<name>A0A432YHS0_9GAMM</name>
<gene>
    <name evidence="6" type="ORF">CWI71_06390</name>
</gene>
<dbReference type="EMBL" id="PIPY01000006">
    <property type="protein sequence ID" value="RUO60493.1"/>
    <property type="molecule type" value="Genomic_DNA"/>
</dbReference>
<dbReference type="SUPFAM" id="SSF51419">
    <property type="entry name" value="PLP-binding barrel"/>
    <property type="match status" value="1"/>
</dbReference>
<dbReference type="AlphaFoldDB" id="A0A432YHS0"/>
<evidence type="ECO:0000256" key="2">
    <source>
        <dbReference type="HAMAP-Rule" id="MF_02087"/>
    </source>
</evidence>
<keyword evidence="7" id="KW-1185">Reference proteome</keyword>
<dbReference type="InterPro" id="IPR001608">
    <property type="entry name" value="Ala_racemase_N"/>
</dbReference>
<reference evidence="7" key="1">
    <citation type="journal article" date="2018" name="Front. Microbiol.">
        <title>Genome-Based Analysis Reveals the Taxonomy and Diversity of the Family Idiomarinaceae.</title>
        <authorList>
            <person name="Liu Y."/>
            <person name="Lai Q."/>
            <person name="Shao Z."/>
        </authorList>
    </citation>
    <scope>NUCLEOTIDE SEQUENCE [LARGE SCALE GENOMIC DNA]</scope>
    <source>
        <strain evidence="7">CVS-6</strain>
    </source>
</reference>
<dbReference type="HAMAP" id="MF_02087">
    <property type="entry name" value="PLP_homeostasis"/>
    <property type="match status" value="1"/>
</dbReference>
<dbReference type="Gene3D" id="3.20.20.10">
    <property type="entry name" value="Alanine racemase"/>
    <property type="match status" value="1"/>
</dbReference>
<evidence type="ECO:0000313" key="7">
    <source>
        <dbReference type="Proteomes" id="UP000288259"/>
    </source>
</evidence>
<evidence type="ECO:0000256" key="1">
    <source>
        <dbReference type="ARBA" id="ARBA00022898"/>
    </source>
</evidence>
<sequence>MNSIVERLKEVRMSIESACQQCNRSPESVQLLAVSKTQPASAIQHLYAAGQRDFGENYLQEALLKQQQLTDLHDLTWHFIGPIQSNKTRDIAAHFTWVQSIDRKKIARRLSEQRPSHLPPLQVLIQVNIDDEASKSGVAAEQVSDLAAYIDDLPQLELRGLMTIPAADTDSDQQQASFTAMQRLFSGLTSQYSTVDTLSMGMSNDLAAAIAAGSTMVRVGTALFGKRER</sequence>
<dbReference type="CDD" id="cd06824">
    <property type="entry name" value="PLPDE_III_Yggs_like"/>
    <property type="match status" value="1"/>
</dbReference>
<organism evidence="6 7">
    <name type="scientific">Pseudidiomarina insulisalsae</name>
    <dbReference type="NCBI Taxonomy" id="575789"/>
    <lineage>
        <taxon>Bacteria</taxon>
        <taxon>Pseudomonadati</taxon>
        <taxon>Pseudomonadota</taxon>
        <taxon>Gammaproteobacteria</taxon>
        <taxon>Alteromonadales</taxon>
        <taxon>Idiomarinaceae</taxon>
        <taxon>Pseudidiomarina</taxon>
    </lineage>
</organism>
<dbReference type="PROSITE" id="PS01211">
    <property type="entry name" value="UPF0001"/>
    <property type="match status" value="1"/>
</dbReference>
<feature type="domain" description="Alanine racemase N-terminal" evidence="5">
    <location>
        <begin position="25"/>
        <end position="226"/>
    </location>
</feature>
<feature type="modified residue" description="N6-(pyridoxal phosphate)lysine" evidence="2 3">
    <location>
        <position position="36"/>
    </location>
</feature>
<comment type="similarity">
    <text evidence="2 4">Belongs to the pyridoxal phosphate-binding protein YggS/PROSC family.</text>
</comment>
<accession>A0A432YHS0</accession>
<dbReference type="Proteomes" id="UP000288259">
    <property type="component" value="Unassembled WGS sequence"/>
</dbReference>
<dbReference type="NCBIfam" id="TIGR00044">
    <property type="entry name" value="YggS family pyridoxal phosphate-dependent enzyme"/>
    <property type="match status" value="1"/>
</dbReference>
<evidence type="ECO:0000256" key="3">
    <source>
        <dbReference type="PIRSR" id="PIRSR004848-1"/>
    </source>
</evidence>
<protein>
    <recommendedName>
        <fullName evidence="2">Pyridoxal phosphate homeostasis protein</fullName>
        <shortName evidence="2">PLP homeostasis protein</shortName>
    </recommendedName>
</protein>
<evidence type="ECO:0000313" key="6">
    <source>
        <dbReference type="EMBL" id="RUO60493.1"/>
    </source>
</evidence>
<dbReference type="PANTHER" id="PTHR10146">
    <property type="entry name" value="PROLINE SYNTHETASE CO-TRANSCRIBED BACTERIAL HOMOLOG PROTEIN"/>
    <property type="match status" value="1"/>
</dbReference>
<proteinExistence type="inferred from homology"/>
<dbReference type="OrthoDB" id="9804072at2"/>
<dbReference type="Pfam" id="PF01168">
    <property type="entry name" value="Ala_racemase_N"/>
    <property type="match status" value="1"/>
</dbReference>